<evidence type="ECO:0000259" key="18">
    <source>
        <dbReference type="PROSITE" id="PS50106"/>
    </source>
</evidence>
<gene>
    <name evidence="20" type="ORF">IRJ41_006880</name>
</gene>
<dbReference type="InterPro" id="IPR001452">
    <property type="entry name" value="SH3_domain"/>
</dbReference>
<feature type="domain" description="SH3" evidence="16">
    <location>
        <begin position="241"/>
        <end position="313"/>
    </location>
</feature>
<dbReference type="Gene3D" id="3.40.50.300">
    <property type="entry name" value="P-loop containing nucleotide triphosphate hydrolases"/>
    <property type="match status" value="1"/>
</dbReference>
<keyword evidence="21" id="KW-1185">Reference proteome</keyword>
<evidence type="ECO:0000259" key="16">
    <source>
        <dbReference type="PROSITE" id="PS50002"/>
    </source>
</evidence>
<protein>
    <recommendedName>
        <fullName evidence="13">Protein PALS1</fullName>
    </recommendedName>
    <alternativeName>
        <fullName evidence="14">Protein associated with Lin-7 1</fullName>
    </alternativeName>
</protein>
<keyword evidence="6 15" id="KW-0728">SH3 domain</keyword>
<dbReference type="EMBL" id="JAFHDT010000015">
    <property type="protein sequence ID" value="KAI7799593.1"/>
    <property type="molecule type" value="Genomic_DNA"/>
</dbReference>
<dbReference type="InterPro" id="IPR027417">
    <property type="entry name" value="P-loop_NTPase"/>
</dbReference>
<evidence type="ECO:0000256" key="5">
    <source>
        <dbReference type="ARBA" id="ARBA00022427"/>
    </source>
</evidence>
<keyword evidence="7" id="KW-1003">Cell membrane</keyword>
<dbReference type="PROSITE" id="PS50106">
    <property type="entry name" value="PDZ"/>
    <property type="match status" value="1"/>
</dbReference>
<evidence type="ECO:0000256" key="1">
    <source>
        <dbReference type="ARBA" id="ARBA00004202"/>
    </source>
</evidence>
<comment type="similarity">
    <text evidence="4">Belongs to the MAGUK family.</text>
</comment>
<evidence type="ECO:0000259" key="19">
    <source>
        <dbReference type="PROSITE" id="PS51022"/>
    </source>
</evidence>
<dbReference type="GO" id="GO:0005923">
    <property type="term" value="C:bicellular tight junction"/>
    <property type="evidence" value="ECO:0007669"/>
    <property type="project" value="UniProtKB-SubCell"/>
</dbReference>
<dbReference type="InterPro" id="IPR015145">
    <property type="entry name" value="L27_N"/>
</dbReference>
<dbReference type="PROSITE" id="PS50002">
    <property type="entry name" value="SH3"/>
    <property type="match status" value="1"/>
</dbReference>
<dbReference type="Pfam" id="PF09060">
    <property type="entry name" value="L27_N"/>
    <property type="match status" value="1"/>
</dbReference>
<organism evidence="20 21">
    <name type="scientific">Triplophysa rosa</name>
    <name type="common">Cave loach</name>
    <dbReference type="NCBI Taxonomy" id="992332"/>
    <lineage>
        <taxon>Eukaryota</taxon>
        <taxon>Metazoa</taxon>
        <taxon>Chordata</taxon>
        <taxon>Craniata</taxon>
        <taxon>Vertebrata</taxon>
        <taxon>Euteleostomi</taxon>
        <taxon>Actinopterygii</taxon>
        <taxon>Neopterygii</taxon>
        <taxon>Teleostei</taxon>
        <taxon>Ostariophysi</taxon>
        <taxon>Cypriniformes</taxon>
        <taxon>Nemacheilidae</taxon>
        <taxon>Triplophysa</taxon>
    </lineage>
</organism>
<dbReference type="Gene3D" id="1.10.287.650">
    <property type="entry name" value="L27 domain"/>
    <property type="match status" value="2"/>
</dbReference>
<comment type="subcellular location">
    <subcellularLocation>
        <location evidence="2">Apical cell membrane</location>
    </subcellularLocation>
    <subcellularLocation>
        <location evidence="3">Cell junction</location>
        <location evidence="3">Tight junction</location>
    </subcellularLocation>
    <subcellularLocation>
        <location evidence="1">Cell membrane</location>
        <topology evidence="1">Peripheral membrane protein</topology>
    </subcellularLocation>
</comment>
<evidence type="ECO:0000256" key="14">
    <source>
        <dbReference type="ARBA" id="ARBA00031033"/>
    </source>
</evidence>
<dbReference type="SUPFAM" id="SSF50156">
    <property type="entry name" value="PDZ domain-like"/>
    <property type="match status" value="1"/>
</dbReference>
<dbReference type="CDD" id="cd06798">
    <property type="entry name" value="PDZ_MPP5-like"/>
    <property type="match status" value="1"/>
</dbReference>
<evidence type="ECO:0000313" key="20">
    <source>
        <dbReference type="EMBL" id="KAI7799593.1"/>
    </source>
</evidence>
<dbReference type="Pfam" id="PF07653">
    <property type="entry name" value="SH3_2"/>
    <property type="match status" value="1"/>
</dbReference>
<keyword evidence="12" id="KW-0472">Membrane</keyword>
<evidence type="ECO:0000259" key="17">
    <source>
        <dbReference type="PROSITE" id="PS50052"/>
    </source>
</evidence>
<evidence type="ECO:0000256" key="8">
    <source>
        <dbReference type="ARBA" id="ARBA00022737"/>
    </source>
</evidence>
<dbReference type="Gene3D" id="2.30.42.10">
    <property type="match status" value="1"/>
</dbReference>
<reference evidence="20" key="1">
    <citation type="submission" date="2021-02" db="EMBL/GenBank/DDBJ databases">
        <title>Comparative genomics reveals that relaxation of natural selection precedes convergent phenotypic evolution of cavefish.</title>
        <authorList>
            <person name="Peng Z."/>
        </authorList>
    </citation>
    <scope>NUCLEOTIDE SEQUENCE</scope>
    <source>
        <tissue evidence="20">Muscle</tissue>
    </source>
</reference>
<evidence type="ECO:0000256" key="11">
    <source>
        <dbReference type="ARBA" id="ARBA00022949"/>
    </source>
</evidence>
<dbReference type="SUPFAM" id="SSF101288">
    <property type="entry name" value="L27 domain"/>
    <property type="match status" value="2"/>
</dbReference>
<evidence type="ECO:0000256" key="3">
    <source>
        <dbReference type="ARBA" id="ARBA00004435"/>
    </source>
</evidence>
<dbReference type="InterPro" id="IPR014775">
    <property type="entry name" value="L27_C"/>
</dbReference>
<proteinExistence type="inferred from homology"/>
<keyword evidence="5" id="KW-0796">Tight junction</keyword>
<dbReference type="GO" id="GO:0005524">
    <property type="term" value="F:ATP binding"/>
    <property type="evidence" value="ECO:0007669"/>
    <property type="project" value="UniProtKB-KW"/>
</dbReference>
<accession>A0A9W7WJG9</accession>
<dbReference type="SUPFAM" id="SSF50044">
    <property type="entry name" value="SH3-domain"/>
    <property type="match status" value="1"/>
</dbReference>
<dbReference type="PROSITE" id="PS51022">
    <property type="entry name" value="L27"/>
    <property type="match status" value="1"/>
</dbReference>
<dbReference type="AlphaFoldDB" id="A0A9W7WJG9"/>
<dbReference type="SMART" id="SM00228">
    <property type="entry name" value="PDZ"/>
    <property type="match status" value="1"/>
</dbReference>
<keyword evidence="9" id="KW-0547">Nucleotide-binding</keyword>
<evidence type="ECO:0000256" key="13">
    <source>
        <dbReference type="ARBA" id="ARBA00024392"/>
    </source>
</evidence>
<evidence type="ECO:0000256" key="7">
    <source>
        <dbReference type="ARBA" id="ARBA00022475"/>
    </source>
</evidence>
<dbReference type="Pfam" id="PF02828">
    <property type="entry name" value="L27"/>
    <property type="match status" value="1"/>
</dbReference>
<evidence type="ECO:0000256" key="4">
    <source>
        <dbReference type="ARBA" id="ARBA00007014"/>
    </source>
</evidence>
<dbReference type="InterPro" id="IPR008145">
    <property type="entry name" value="GK/Ca_channel_bsu"/>
</dbReference>
<dbReference type="Gene3D" id="2.30.30.40">
    <property type="entry name" value="SH3 Domains"/>
    <property type="match status" value="1"/>
</dbReference>
<dbReference type="InterPro" id="IPR001478">
    <property type="entry name" value="PDZ"/>
</dbReference>
<dbReference type="GO" id="GO:0016324">
    <property type="term" value="C:apical plasma membrane"/>
    <property type="evidence" value="ECO:0007669"/>
    <property type="project" value="UniProtKB-SubCell"/>
</dbReference>
<evidence type="ECO:0000256" key="9">
    <source>
        <dbReference type="ARBA" id="ARBA00022741"/>
    </source>
</evidence>
<dbReference type="InterPro" id="IPR050716">
    <property type="entry name" value="MAGUK"/>
</dbReference>
<dbReference type="SMART" id="SM00569">
    <property type="entry name" value="L27"/>
    <property type="match status" value="1"/>
</dbReference>
<evidence type="ECO:0000313" key="21">
    <source>
        <dbReference type="Proteomes" id="UP001059041"/>
    </source>
</evidence>
<dbReference type="Proteomes" id="UP001059041">
    <property type="component" value="Linkage Group LG15"/>
</dbReference>
<keyword evidence="8" id="KW-0677">Repeat</keyword>
<dbReference type="InterPro" id="IPR020590">
    <property type="entry name" value="Guanylate_kinase_CS"/>
</dbReference>
<feature type="domain" description="Guanylate kinase-like" evidence="17">
    <location>
        <begin position="372"/>
        <end position="548"/>
    </location>
</feature>
<sequence>MTQRSNEGIDNPTFDGMDVVKETKTELEDLLVSLQELKVHLSDVESLEDVQLLMELLLHTDFQQAFRMHRSVALSTRRLHPPHPLTAHARHLRDEVESVLQSSKQNEATELTGLLSSPHLQALMEAHDCIAEEDFNEDSNEIVEARGKGTKLVCLEKNRDMPLGVTVRNDHDCVIISRVVRGGTAEKSGLLSEGDEILQINGVSVRGKSVNDVHNILSSMHGPLTILINPNSQTKPTSHRQTLMHVKANFTYDPSDDPYVPCRELALSFRQGDVLHVISQDDPNWWQAYRDADENHKPLAGLIPGKSSQQQREALKKTITDKNQEHRGKLWCSKKYKKQRKKTLDNPDNVHCSDDILTYEEVALYHQPLHRRRAIVLVGPPNRGQDELRRTLLSLEPGRFAGAVPHTTRSPRAHEVSGREYNFVSRQSFESDLTSGKFIESGEFDQNLYGTNTDSVRQIINSGKICLLCLQPRCLQIVRSSDLKPYIIFIRPPPPPPAAPQQRLPTRLTKGGKKHQICYENSYGHLFDAVITNSDLNRSVFELLKLVNQLDTEPQWVPYSWVC</sequence>
<keyword evidence="11" id="KW-0965">Cell junction</keyword>
<dbReference type="Pfam" id="PF00595">
    <property type="entry name" value="PDZ"/>
    <property type="match status" value="1"/>
</dbReference>
<dbReference type="CDD" id="cd12036">
    <property type="entry name" value="SH3_MPP5"/>
    <property type="match status" value="1"/>
</dbReference>
<dbReference type="InterPro" id="IPR008144">
    <property type="entry name" value="Guanylate_kin-like_dom"/>
</dbReference>
<feature type="domain" description="L27" evidence="19">
    <location>
        <begin position="82"/>
        <end position="138"/>
    </location>
</feature>
<dbReference type="PANTHER" id="PTHR23122">
    <property type="entry name" value="MEMBRANE-ASSOCIATED GUANYLATE KINASE MAGUK"/>
    <property type="match status" value="1"/>
</dbReference>
<dbReference type="SMART" id="SM00326">
    <property type="entry name" value="SH3"/>
    <property type="match status" value="1"/>
</dbReference>
<dbReference type="PROSITE" id="PS00856">
    <property type="entry name" value="GUANYLATE_KINASE_1"/>
    <property type="match status" value="1"/>
</dbReference>
<evidence type="ECO:0000256" key="12">
    <source>
        <dbReference type="ARBA" id="ARBA00023136"/>
    </source>
</evidence>
<name>A0A9W7WJG9_TRIRA</name>
<evidence type="ECO:0000256" key="10">
    <source>
        <dbReference type="ARBA" id="ARBA00022840"/>
    </source>
</evidence>
<dbReference type="InterPro" id="IPR036892">
    <property type="entry name" value="L27_dom_sf"/>
</dbReference>
<feature type="domain" description="PDZ" evidence="18">
    <location>
        <begin position="152"/>
        <end position="232"/>
    </location>
</feature>
<dbReference type="InterPro" id="IPR004172">
    <property type="entry name" value="L27_dom"/>
</dbReference>
<dbReference type="FunFam" id="2.30.42.10:FF:000088">
    <property type="entry name" value="MAGUK p55 subfamily member 5"/>
    <property type="match status" value="1"/>
</dbReference>
<comment type="caution">
    <text evidence="20">The sequence shown here is derived from an EMBL/GenBank/DDBJ whole genome shotgun (WGS) entry which is preliminary data.</text>
</comment>
<keyword evidence="10" id="KW-0067">ATP-binding</keyword>
<dbReference type="Pfam" id="PF00625">
    <property type="entry name" value="Guanylate_kin"/>
    <property type="match status" value="1"/>
</dbReference>
<dbReference type="PROSITE" id="PS50052">
    <property type="entry name" value="GUANYLATE_KINASE_2"/>
    <property type="match status" value="1"/>
</dbReference>
<dbReference type="SUPFAM" id="SSF52540">
    <property type="entry name" value="P-loop containing nucleoside triphosphate hydrolases"/>
    <property type="match status" value="1"/>
</dbReference>
<evidence type="ECO:0000256" key="6">
    <source>
        <dbReference type="ARBA" id="ARBA00022443"/>
    </source>
</evidence>
<dbReference type="SMART" id="SM00072">
    <property type="entry name" value="GuKc"/>
    <property type="match status" value="1"/>
</dbReference>
<evidence type="ECO:0000256" key="15">
    <source>
        <dbReference type="PROSITE-ProRule" id="PRU00192"/>
    </source>
</evidence>
<dbReference type="InterPro" id="IPR036028">
    <property type="entry name" value="SH3-like_dom_sf"/>
</dbReference>
<dbReference type="InterPro" id="IPR036034">
    <property type="entry name" value="PDZ_sf"/>
</dbReference>
<dbReference type="InterPro" id="IPR035601">
    <property type="entry name" value="MPP5_SH3"/>
</dbReference>
<evidence type="ECO:0000256" key="2">
    <source>
        <dbReference type="ARBA" id="ARBA00004221"/>
    </source>
</evidence>